<accession>A0A151I3V8</accession>
<keyword evidence="3" id="KW-1185">Reference proteome</keyword>
<protein>
    <submittedName>
        <fullName evidence="2">Uncharacterized protein</fullName>
    </submittedName>
</protein>
<evidence type="ECO:0000256" key="1">
    <source>
        <dbReference type="SAM" id="MobiDB-lite"/>
    </source>
</evidence>
<evidence type="ECO:0000313" key="3">
    <source>
        <dbReference type="Proteomes" id="UP000078540"/>
    </source>
</evidence>
<evidence type="ECO:0000313" key="2">
    <source>
        <dbReference type="EMBL" id="KYM83993.1"/>
    </source>
</evidence>
<organism evidence="2 3">
    <name type="scientific">Atta colombica</name>
    <dbReference type="NCBI Taxonomy" id="520822"/>
    <lineage>
        <taxon>Eukaryota</taxon>
        <taxon>Metazoa</taxon>
        <taxon>Ecdysozoa</taxon>
        <taxon>Arthropoda</taxon>
        <taxon>Hexapoda</taxon>
        <taxon>Insecta</taxon>
        <taxon>Pterygota</taxon>
        <taxon>Neoptera</taxon>
        <taxon>Endopterygota</taxon>
        <taxon>Hymenoptera</taxon>
        <taxon>Apocrita</taxon>
        <taxon>Aculeata</taxon>
        <taxon>Formicoidea</taxon>
        <taxon>Formicidae</taxon>
        <taxon>Myrmicinae</taxon>
        <taxon>Atta</taxon>
    </lineage>
</organism>
<dbReference type="Proteomes" id="UP000078540">
    <property type="component" value="Unassembled WGS sequence"/>
</dbReference>
<name>A0A151I3V8_9HYME</name>
<feature type="region of interest" description="Disordered" evidence="1">
    <location>
        <begin position="1"/>
        <end position="20"/>
    </location>
</feature>
<dbReference type="AlphaFoldDB" id="A0A151I3V8"/>
<proteinExistence type="predicted"/>
<dbReference type="EMBL" id="KQ976472">
    <property type="protein sequence ID" value="KYM83993.1"/>
    <property type="molecule type" value="Genomic_DNA"/>
</dbReference>
<reference evidence="2 3" key="1">
    <citation type="submission" date="2015-09" db="EMBL/GenBank/DDBJ databases">
        <title>Atta colombica WGS genome.</title>
        <authorList>
            <person name="Nygaard S."/>
            <person name="Hu H."/>
            <person name="Boomsma J."/>
            <person name="Zhang G."/>
        </authorList>
    </citation>
    <scope>NUCLEOTIDE SEQUENCE [LARGE SCALE GENOMIC DNA]</scope>
    <source>
        <strain evidence="2">Treedump-2</strain>
        <tissue evidence="2">Whole body</tissue>
    </source>
</reference>
<sequence length="69" mass="8139">MKITLSTPARSVGHDKHNGRQRRTNCVLPQYCRGRRKWKLWPNYHTCVIKINYSLKKHVLPSPKPNDQS</sequence>
<gene>
    <name evidence="2" type="ORF">ALC53_05611</name>
</gene>